<evidence type="ECO:0000313" key="2">
    <source>
        <dbReference type="Proteomes" id="UP000006160"/>
    </source>
</evidence>
<evidence type="ECO:0000313" key="1">
    <source>
        <dbReference type="EMBL" id="ACT33741.1"/>
    </source>
</evidence>
<organism evidence="1 2">
    <name type="scientific">Clostridium botulinum D str. 1873</name>
    <dbReference type="NCBI Taxonomy" id="592027"/>
    <lineage>
        <taxon>Bacteria</taxon>
        <taxon>Bacillati</taxon>
        <taxon>Bacillota</taxon>
        <taxon>Clostridia</taxon>
        <taxon>Eubacteriales</taxon>
        <taxon>Clostridiaceae</taxon>
        <taxon>Clostridium</taxon>
    </lineage>
</organism>
<dbReference type="EMBL" id="CP001660">
    <property type="protein sequence ID" value="ACT33741.1"/>
    <property type="molecule type" value="Genomic_DNA"/>
</dbReference>
<name>A0A9N7AL48_CLOBO</name>
<reference evidence="1 2" key="1">
    <citation type="submission" date="2009-10" db="EMBL/GenBank/DDBJ databases">
        <authorList>
            <person name="Joardar V."/>
            <person name="Shrivastava S."/>
            <person name="Brinkac L.M."/>
            <person name="Harkins D.M."/>
            <person name="Durkin A.S."/>
            <person name="Sutton G."/>
        </authorList>
    </citation>
    <scope>NUCLEOTIDE SEQUENCE [LARGE SCALE GENOMIC DNA]</scope>
    <source>
        <strain evidence="2">D str. 1873</strain>
        <plasmid evidence="1 2">pCLG2</plasmid>
    </source>
</reference>
<keyword evidence="1" id="KW-0614">Plasmid</keyword>
<dbReference type="Proteomes" id="UP000006160">
    <property type="component" value="Plasmid pCLG2"/>
</dbReference>
<geneLocation type="plasmid" evidence="1 2">
    <name>pCLG2</name>
</geneLocation>
<proteinExistence type="predicted"/>
<accession>A0A9N7AL48</accession>
<sequence length="141" mass="15689">MFTNANLCYKPMPYMNNYVNLGGYQIKVSNESGLLIVLKLKYSLAGMTNEVTSPNIEYGSQYSTELPQKSSRITITLYDNSNPEDPTVIYTIPLFYPRNACYHVSGTSSSSSVKEVPCSSLDSSQNIYNNCCCCCCMCNCK</sequence>
<gene>
    <name evidence="1" type="ORF">CLG_A0006</name>
</gene>
<dbReference type="RefSeq" id="WP_012775932.1">
    <property type="nucleotide sequence ID" value="NC_012945.1"/>
</dbReference>
<protein>
    <submittedName>
        <fullName evidence="1">Uncharacterized protein</fullName>
    </submittedName>
</protein>
<dbReference type="AlphaFoldDB" id="A0A9N7AL48"/>